<dbReference type="RefSeq" id="WP_119276523.1">
    <property type="nucleotide sequence ID" value="NZ_QWLA01000017.1"/>
</dbReference>
<dbReference type="OrthoDB" id="337200at2"/>
<dbReference type="InterPro" id="IPR006683">
    <property type="entry name" value="Thioestr_dom"/>
</dbReference>
<name>A0A399EYM6_9DEIN</name>
<dbReference type="CDD" id="cd03443">
    <property type="entry name" value="PaaI_thioesterase"/>
    <property type="match status" value="1"/>
</dbReference>
<dbReference type="Pfam" id="PF03061">
    <property type="entry name" value="4HBT"/>
    <property type="match status" value="1"/>
</dbReference>
<evidence type="ECO:0000256" key="3">
    <source>
        <dbReference type="ARBA" id="ARBA00036002"/>
    </source>
</evidence>
<comment type="catalytic activity">
    <reaction evidence="2">
        <text>a fatty acyl-CoA + H2O = a fatty acid + CoA + H(+)</text>
        <dbReference type="Rhea" id="RHEA:16781"/>
        <dbReference type="ChEBI" id="CHEBI:15377"/>
        <dbReference type="ChEBI" id="CHEBI:15378"/>
        <dbReference type="ChEBI" id="CHEBI:28868"/>
        <dbReference type="ChEBI" id="CHEBI:57287"/>
        <dbReference type="ChEBI" id="CHEBI:77636"/>
        <dbReference type="EC" id="3.1.2.20"/>
    </reaction>
</comment>
<evidence type="ECO:0000256" key="4">
    <source>
        <dbReference type="ARBA" id="ARBA00038381"/>
    </source>
</evidence>
<dbReference type="EMBL" id="QWLA01000017">
    <property type="protein sequence ID" value="RIH87642.1"/>
    <property type="molecule type" value="Genomic_DNA"/>
</dbReference>
<keyword evidence="1 9" id="KW-0378">Hydrolase</keyword>
<reference evidence="9 10" key="1">
    <citation type="submission" date="2018-08" db="EMBL/GenBank/DDBJ databases">
        <title>Meiothermus roseus NBRC 110900 genome sequencing project.</title>
        <authorList>
            <person name="Da Costa M.S."/>
            <person name="Albuquerque L."/>
            <person name="Raposo P."/>
            <person name="Froufe H.J.C."/>
            <person name="Barroso C.S."/>
            <person name="Egas C."/>
        </authorList>
    </citation>
    <scope>NUCLEOTIDE SEQUENCE [LARGE SCALE GENOMIC DNA]</scope>
    <source>
        <strain evidence="9 10">NBRC 110900</strain>
    </source>
</reference>
<dbReference type="GO" id="GO:0052816">
    <property type="term" value="F:long-chain fatty acyl-CoA hydrolase activity"/>
    <property type="evidence" value="ECO:0007669"/>
    <property type="project" value="RHEA"/>
</dbReference>
<dbReference type="Proteomes" id="UP000265341">
    <property type="component" value="Unassembled WGS sequence"/>
</dbReference>
<comment type="catalytic activity">
    <reaction evidence="3">
        <text>a long-chain fatty acyl-CoA + H2O = a long-chain fatty acid + CoA + H(+)</text>
        <dbReference type="Rhea" id="RHEA:67680"/>
        <dbReference type="ChEBI" id="CHEBI:15377"/>
        <dbReference type="ChEBI" id="CHEBI:15378"/>
        <dbReference type="ChEBI" id="CHEBI:57287"/>
        <dbReference type="ChEBI" id="CHEBI:57560"/>
        <dbReference type="ChEBI" id="CHEBI:83139"/>
    </reaction>
</comment>
<comment type="catalytic activity">
    <reaction evidence="7">
        <text>a medium-chain fatty acyl-CoA + H2O = a medium-chain fatty acid + CoA + H(+)</text>
        <dbReference type="Rhea" id="RHEA:68184"/>
        <dbReference type="ChEBI" id="CHEBI:15377"/>
        <dbReference type="ChEBI" id="CHEBI:15378"/>
        <dbReference type="ChEBI" id="CHEBI:57287"/>
        <dbReference type="ChEBI" id="CHEBI:59558"/>
        <dbReference type="ChEBI" id="CHEBI:90546"/>
    </reaction>
</comment>
<organism evidence="9 10">
    <name type="scientific">Calidithermus roseus</name>
    <dbReference type="NCBI Taxonomy" id="1644118"/>
    <lineage>
        <taxon>Bacteria</taxon>
        <taxon>Thermotogati</taxon>
        <taxon>Deinococcota</taxon>
        <taxon>Deinococci</taxon>
        <taxon>Thermales</taxon>
        <taxon>Thermaceae</taxon>
        <taxon>Calidithermus</taxon>
    </lineage>
</organism>
<dbReference type="InterPro" id="IPR003736">
    <property type="entry name" value="PAAI_dom"/>
</dbReference>
<evidence type="ECO:0000256" key="6">
    <source>
        <dbReference type="ARBA" id="ARBA00040062"/>
    </source>
</evidence>
<comment type="similarity">
    <text evidence="4">Belongs to the YigI thioesterase family.</text>
</comment>
<dbReference type="NCBIfam" id="TIGR00369">
    <property type="entry name" value="unchar_dom_1"/>
    <property type="match status" value="1"/>
</dbReference>
<dbReference type="PANTHER" id="PTHR43240">
    <property type="entry name" value="1,4-DIHYDROXY-2-NAPHTHOYL-COA THIOESTERASE 1"/>
    <property type="match status" value="1"/>
</dbReference>
<gene>
    <name evidence="9" type="ORF">Mrose_01199</name>
</gene>
<dbReference type="AlphaFoldDB" id="A0A399EYM6"/>
<dbReference type="GO" id="GO:0052815">
    <property type="term" value="F:medium-chain fatty acyl-CoA hydrolase activity"/>
    <property type="evidence" value="ECO:0007669"/>
    <property type="project" value="RHEA"/>
</dbReference>
<accession>A0A399EYM6</accession>
<dbReference type="SUPFAM" id="SSF54637">
    <property type="entry name" value="Thioesterase/thiol ester dehydrase-isomerase"/>
    <property type="match status" value="1"/>
</dbReference>
<proteinExistence type="inferred from homology"/>
<protein>
    <recommendedName>
        <fullName evidence="6">Medium/long-chain acyl-CoA thioesterase YigI</fullName>
        <ecNumber evidence="5">3.1.2.20</ecNumber>
    </recommendedName>
</protein>
<dbReference type="EC" id="3.1.2.20" evidence="5"/>
<evidence type="ECO:0000256" key="7">
    <source>
        <dbReference type="ARBA" id="ARBA00048062"/>
    </source>
</evidence>
<dbReference type="PANTHER" id="PTHR43240:SF20">
    <property type="entry name" value="MEDIUM_LONG-CHAIN ACYL-COA THIOESTERASE YIGI"/>
    <property type="match status" value="1"/>
</dbReference>
<evidence type="ECO:0000259" key="8">
    <source>
        <dbReference type="Pfam" id="PF03061"/>
    </source>
</evidence>
<feature type="domain" description="Thioesterase" evidence="8">
    <location>
        <begin position="49"/>
        <end position="120"/>
    </location>
</feature>
<evidence type="ECO:0000313" key="9">
    <source>
        <dbReference type="EMBL" id="RIH87642.1"/>
    </source>
</evidence>
<dbReference type="InterPro" id="IPR029069">
    <property type="entry name" value="HotDog_dom_sf"/>
</dbReference>
<dbReference type="Gene3D" id="3.10.129.10">
    <property type="entry name" value="Hotdog Thioesterase"/>
    <property type="match status" value="1"/>
</dbReference>
<evidence type="ECO:0000256" key="1">
    <source>
        <dbReference type="ARBA" id="ARBA00022801"/>
    </source>
</evidence>
<comment type="caution">
    <text evidence="9">The sequence shown here is derived from an EMBL/GenBank/DDBJ whole genome shotgun (WGS) entry which is preliminary data.</text>
</comment>
<evidence type="ECO:0000256" key="5">
    <source>
        <dbReference type="ARBA" id="ARBA00038894"/>
    </source>
</evidence>
<sequence>MKPINLEEIQRLYQTAHFIRHLGMRLVDAGEGWCETEIEIGERHQQQDGFIHAGVQATMADHSAGTAAATLIRPGQYVLTVEFKINLLRPAQGERLRCRAQVLKPGKSLSVVESELYTQKLVSKATVTLAVLDKALD</sequence>
<keyword evidence="10" id="KW-1185">Reference proteome</keyword>
<evidence type="ECO:0000313" key="10">
    <source>
        <dbReference type="Proteomes" id="UP000265341"/>
    </source>
</evidence>
<evidence type="ECO:0000256" key="2">
    <source>
        <dbReference type="ARBA" id="ARBA00035880"/>
    </source>
</evidence>